<dbReference type="Proteomes" id="UP000182114">
    <property type="component" value="Unassembled WGS sequence"/>
</dbReference>
<name>A0A1G7EDZ3_9FLAO</name>
<dbReference type="AlphaFoldDB" id="A0A1G7EDZ3"/>
<feature type="transmembrane region" description="Helical" evidence="1">
    <location>
        <begin position="295"/>
        <end position="313"/>
    </location>
</feature>
<proteinExistence type="predicted"/>
<feature type="transmembrane region" description="Helical" evidence="1">
    <location>
        <begin position="12"/>
        <end position="30"/>
    </location>
</feature>
<feature type="transmembrane region" description="Helical" evidence="1">
    <location>
        <begin position="387"/>
        <end position="411"/>
    </location>
</feature>
<dbReference type="RefSeq" id="WP_074537547.1">
    <property type="nucleotide sequence ID" value="NZ_FNBD01000002.1"/>
</dbReference>
<keyword evidence="1" id="KW-0812">Transmembrane</keyword>
<feature type="transmembrane region" description="Helical" evidence="1">
    <location>
        <begin position="106"/>
        <end position="124"/>
    </location>
</feature>
<feature type="transmembrane region" description="Helical" evidence="1">
    <location>
        <begin position="353"/>
        <end position="375"/>
    </location>
</feature>
<accession>A0A1G7EDZ3</accession>
<protein>
    <recommendedName>
        <fullName evidence="4">Sugar phosphate permease</fullName>
    </recommendedName>
</protein>
<evidence type="ECO:0000313" key="2">
    <source>
        <dbReference type="EMBL" id="SDE61862.1"/>
    </source>
</evidence>
<dbReference type="Pfam" id="PF18943">
    <property type="entry name" value="DUF5690"/>
    <property type="match status" value="1"/>
</dbReference>
<evidence type="ECO:0000256" key="1">
    <source>
        <dbReference type="SAM" id="Phobius"/>
    </source>
</evidence>
<keyword evidence="1" id="KW-0472">Membrane</keyword>
<reference evidence="3" key="1">
    <citation type="submission" date="2016-10" db="EMBL/GenBank/DDBJ databases">
        <authorList>
            <person name="Varghese N."/>
            <person name="Submissions S."/>
        </authorList>
    </citation>
    <scope>NUCLEOTIDE SEQUENCE [LARGE SCALE GENOMIC DNA]</scope>
    <source>
        <strain evidence="3">DSM 24729</strain>
    </source>
</reference>
<feature type="transmembrane region" description="Helical" evidence="1">
    <location>
        <begin position="83"/>
        <end position="100"/>
    </location>
</feature>
<feature type="transmembrane region" description="Helical" evidence="1">
    <location>
        <begin position="136"/>
        <end position="156"/>
    </location>
</feature>
<feature type="transmembrane region" description="Helical" evidence="1">
    <location>
        <begin position="259"/>
        <end position="283"/>
    </location>
</feature>
<sequence>MSIIISKIQLRFFLNGAFASFGLYFCMYAFRKPFTVATFDGLFFLGIDYKIVLILAQVIGYMFSKFLGIKVVSGLKPANRSGYLTFMILFAELTLILFGLDSSPYNFILFFFNGLSLGMIWGIVFSYLEGRKMTEILSIILCSSFIVSSGTVKSVGLWLMNTYEISEFWMPAVTGGIFLGPFFVCLYFLGKLPTPTMEDQLLRKERKPMTGSDRKKLLIQFLFPIIILVIFYTALTVLRDFRDNFSRELWDGIGYEGDASIYTLSELPIAFLVLLILGFFGIIRSNYKAFIGFHYILILASILIGFSTLLFQQGLLSPILWMVLIGFGLYACYVPFNCIFFDRMIATFKIEGNAGYLIYIADSFGYLGSMVVLLYKNFGQSNSSWLQFFIVSTYCIAILGLGISMVSMLYFRKKYRTINSSFEIKTPVING</sequence>
<feature type="transmembrane region" description="Helical" evidence="1">
    <location>
        <begin position="319"/>
        <end position="341"/>
    </location>
</feature>
<evidence type="ECO:0008006" key="4">
    <source>
        <dbReference type="Google" id="ProtNLM"/>
    </source>
</evidence>
<evidence type="ECO:0000313" key="3">
    <source>
        <dbReference type="Proteomes" id="UP000182114"/>
    </source>
</evidence>
<dbReference type="InterPro" id="IPR043745">
    <property type="entry name" value="DUF5690"/>
</dbReference>
<keyword evidence="1" id="KW-1133">Transmembrane helix</keyword>
<dbReference type="EMBL" id="FNBD01000002">
    <property type="protein sequence ID" value="SDE61862.1"/>
    <property type="molecule type" value="Genomic_DNA"/>
</dbReference>
<feature type="transmembrane region" description="Helical" evidence="1">
    <location>
        <begin position="42"/>
        <end position="63"/>
    </location>
</feature>
<feature type="transmembrane region" description="Helical" evidence="1">
    <location>
        <begin position="217"/>
        <end position="239"/>
    </location>
</feature>
<feature type="transmembrane region" description="Helical" evidence="1">
    <location>
        <begin position="168"/>
        <end position="189"/>
    </location>
</feature>
<organism evidence="2 3">
    <name type="scientific">Cellulophaga baltica</name>
    <dbReference type="NCBI Taxonomy" id="76594"/>
    <lineage>
        <taxon>Bacteria</taxon>
        <taxon>Pseudomonadati</taxon>
        <taxon>Bacteroidota</taxon>
        <taxon>Flavobacteriia</taxon>
        <taxon>Flavobacteriales</taxon>
        <taxon>Flavobacteriaceae</taxon>
        <taxon>Cellulophaga</taxon>
    </lineage>
</organism>
<keyword evidence="3" id="KW-1185">Reference proteome</keyword>
<gene>
    <name evidence="2" type="ORF">SAMN04487992_102263</name>
</gene>